<evidence type="ECO:0000259" key="4">
    <source>
        <dbReference type="PROSITE" id="PS51017"/>
    </source>
</evidence>
<evidence type="ECO:0000313" key="5">
    <source>
        <dbReference type="EMBL" id="EME28008.1"/>
    </source>
</evidence>
<evidence type="ECO:0000256" key="3">
    <source>
        <dbReference type="SAM" id="MobiDB-lite"/>
    </source>
</evidence>
<dbReference type="GO" id="GO:0005634">
    <property type="term" value="C:nucleus"/>
    <property type="evidence" value="ECO:0007669"/>
    <property type="project" value="UniProtKB-SubCell"/>
</dbReference>
<feature type="compositionally biased region" description="Polar residues" evidence="3">
    <location>
        <begin position="236"/>
        <end position="248"/>
    </location>
</feature>
<dbReference type="Gramene" id="EME28008">
    <property type="protein sequence ID" value="EME28008"/>
    <property type="gene ID" value="Gasu_45080"/>
</dbReference>
<accession>M2XWL2</accession>
<feature type="region of interest" description="Disordered" evidence="3">
    <location>
        <begin position="49"/>
        <end position="70"/>
    </location>
</feature>
<dbReference type="InterPro" id="IPR010402">
    <property type="entry name" value="CCT_domain"/>
</dbReference>
<gene>
    <name evidence="5" type="ORF">Gasu_45080</name>
</gene>
<dbReference type="Proteomes" id="UP000030680">
    <property type="component" value="Unassembled WGS sequence"/>
</dbReference>
<protein>
    <recommendedName>
        <fullName evidence="4">CCT domain-containing protein</fullName>
    </recommendedName>
</protein>
<keyword evidence="2" id="KW-0539">Nucleus</keyword>
<dbReference type="PROSITE" id="PS51017">
    <property type="entry name" value="CCT"/>
    <property type="match status" value="1"/>
</dbReference>
<comment type="subcellular location">
    <subcellularLocation>
        <location evidence="1">Nucleus</location>
    </subcellularLocation>
</comment>
<sequence>MFICGHMIQNLVSVCAHSRIFCIVKEGGHSVETTVFLGSNLVQQMFDERQLQEQSQGESSRQHETPTRGHHHFRVGTFSLHDTSHLYENNPNYSRRNLHAGSSEERSYEHTPATNSPGLEETIEEWRPSQLVAMPSRYCYPHQSWNFPGIQNLPSYPQAPLSSDFFTILAQYHAYAVNRAQETRQRRCESIKKYREKKRRRNSSRIVKYQMRKQLAERRIRGPRGRFIRKDEENRILQSQQPTGGSVESTREQCSSEHTASFESFLQQKREAFVSPRFCSSHHRKLDGTGRERHVVDCSYIFATDASDYPPPWQYFP</sequence>
<dbReference type="OrthoDB" id="153872at2759"/>
<dbReference type="AlphaFoldDB" id="M2XWL2"/>
<dbReference type="KEGG" id="gsl:Gasu_45080"/>
<dbReference type="Pfam" id="PF06203">
    <property type="entry name" value="CCT"/>
    <property type="match status" value="1"/>
</dbReference>
<evidence type="ECO:0000313" key="6">
    <source>
        <dbReference type="Proteomes" id="UP000030680"/>
    </source>
</evidence>
<dbReference type="RefSeq" id="XP_005704528.1">
    <property type="nucleotide sequence ID" value="XM_005704471.1"/>
</dbReference>
<evidence type="ECO:0000256" key="2">
    <source>
        <dbReference type="ARBA" id="ARBA00023242"/>
    </source>
</evidence>
<keyword evidence="6" id="KW-1185">Reference proteome</keyword>
<reference evidence="6" key="1">
    <citation type="journal article" date="2013" name="Science">
        <title>Gene transfer from bacteria and archaea facilitated evolution of an extremophilic eukaryote.</title>
        <authorList>
            <person name="Schonknecht G."/>
            <person name="Chen W.H."/>
            <person name="Ternes C.M."/>
            <person name="Barbier G.G."/>
            <person name="Shrestha R.P."/>
            <person name="Stanke M."/>
            <person name="Brautigam A."/>
            <person name="Baker B.J."/>
            <person name="Banfield J.F."/>
            <person name="Garavito R.M."/>
            <person name="Carr K."/>
            <person name="Wilkerson C."/>
            <person name="Rensing S.A."/>
            <person name="Gagneul D."/>
            <person name="Dickenson N.E."/>
            <person name="Oesterhelt C."/>
            <person name="Lercher M.J."/>
            <person name="Weber A.P."/>
        </authorList>
    </citation>
    <scope>NUCLEOTIDE SEQUENCE [LARGE SCALE GENOMIC DNA]</scope>
    <source>
        <strain evidence="6">074W</strain>
    </source>
</reference>
<name>M2XWL2_GALSU</name>
<feature type="region of interest" description="Disordered" evidence="3">
    <location>
        <begin position="89"/>
        <end position="119"/>
    </location>
</feature>
<dbReference type="GeneID" id="17086879"/>
<proteinExistence type="predicted"/>
<feature type="domain" description="CCT" evidence="4">
    <location>
        <begin position="187"/>
        <end position="230"/>
    </location>
</feature>
<evidence type="ECO:0000256" key="1">
    <source>
        <dbReference type="ARBA" id="ARBA00004123"/>
    </source>
</evidence>
<organism evidence="5 6">
    <name type="scientific">Galdieria sulphuraria</name>
    <name type="common">Red alga</name>
    <dbReference type="NCBI Taxonomy" id="130081"/>
    <lineage>
        <taxon>Eukaryota</taxon>
        <taxon>Rhodophyta</taxon>
        <taxon>Bangiophyceae</taxon>
        <taxon>Galdieriales</taxon>
        <taxon>Galdieriaceae</taxon>
        <taxon>Galdieria</taxon>
    </lineage>
</organism>
<feature type="region of interest" description="Disordered" evidence="3">
    <location>
        <begin position="231"/>
        <end position="253"/>
    </location>
</feature>
<dbReference type="EMBL" id="KB454525">
    <property type="protein sequence ID" value="EME28008.1"/>
    <property type="molecule type" value="Genomic_DNA"/>
</dbReference>